<dbReference type="EMBL" id="QGKV02001556">
    <property type="protein sequence ID" value="KAF3518582.1"/>
    <property type="molecule type" value="Genomic_DNA"/>
</dbReference>
<reference evidence="2 3" key="3">
    <citation type="journal article" date="2020" name="BMC Genomics">
        <title>Intraspecific diversification of the crop wild relative Brassica cretica Lam. using demographic model selection.</title>
        <authorList>
            <person name="Kioukis A."/>
            <person name="Michalopoulou V.A."/>
            <person name="Briers L."/>
            <person name="Pirintsos S."/>
            <person name="Studholme D.J."/>
            <person name="Pavlidis P."/>
            <person name="Sarris P.F."/>
        </authorList>
    </citation>
    <scope>NUCLEOTIDE SEQUENCE [LARGE SCALE GENOMIC DNA]</scope>
    <source>
        <strain evidence="3">cv. PFS-1207/04</strain>
        <strain evidence="2">PFS-1207/04</strain>
    </source>
</reference>
<dbReference type="EMBL" id="QGKY02000164">
    <property type="protein sequence ID" value="KAF2592283.1"/>
    <property type="molecule type" value="Genomic_DNA"/>
</dbReference>
<sequence length="81" mass="9441">MLKLDNMKFWTQLWSLPQGALLKQYNKIRYKGKSIQELDLSDCKCCIPSHRLMPSGTNCQQRLDLGAEVLKWSIGVCHFRK</sequence>
<proteinExistence type="predicted"/>
<keyword evidence="3" id="KW-1185">Reference proteome</keyword>
<protein>
    <submittedName>
        <fullName evidence="1">Uncharacterized protein</fullName>
    </submittedName>
</protein>
<gene>
    <name evidence="2" type="ORF">DY000_02058757</name>
    <name evidence="1" type="ORF">F2Q70_00042474</name>
</gene>
<dbReference type="AlphaFoldDB" id="A0A8S9KFR1"/>
<evidence type="ECO:0000313" key="1">
    <source>
        <dbReference type="EMBL" id="KAF2592283.1"/>
    </source>
</evidence>
<evidence type="ECO:0000313" key="3">
    <source>
        <dbReference type="Proteomes" id="UP000266723"/>
    </source>
</evidence>
<accession>A0A8S9KFR1</accession>
<organism evidence="1">
    <name type="scientific">Brassica cretica</name>
    <name type="common">Mustard</name>
    <dbReference type="NCBI Taxonomy" id="69181"/>
    <lineage>
        <taxon>Eukaryota</taxon>
        <taxon>Viridiplantae</taxon>
        <taxon>Streptophyta</taxon>
        <taxon>Embryophyta</taxon>
        <taxon>Tracheophyta</taxon>
        <taxon>Spermatophyta</taxon>
        <taxon>Magnoliopsida</taxon>
        <taxon>eudicotyledons</taxon>
        <taxon>Gunneridae</taxon>
        <taxon>Pentapetalae</taxon>
        <taxon>rosids</taxon>
        <taxon>malvids</taxon>
        <taxon>Brassicales</taxon>
        <taxon>Brassicaceae</taxon>
        <taxon>Brassiceae</taxon>
        <taxon>Brassica</taxon>
    </lineage>
</organism>
<comment type="caution">
    <text evidence="1">The sequence shown here is derived from an EMBL/GenBank/DDBJ whole genome shotgun (WGS) entry which is preliminary data.</text>
</comment>
<evidence type="ECO:0000313" key="2">
    <source>
        <dbReference type="EMBL" id="KAF3518582.1"/>
    </source>
</evidence>
<name>A0A8S9KFR1_BRACR</name>
<dbReference type="Proteomes" id="UP000266723">
    <property type="component" value="Unassembled WGS sequence"/>
</dbReference>
<dbReference type="OrthoDB" id="10265969at2759"/>
<reference evidence="2" key="2">
    <citation type="submission" date="2019-12" db="EMBL/GenBank/DDBJ databases">
        <authorList>
            <person name="Studholme D.J."/>
            <person name="Sarris P."/>
        </authorList>
    </citation>
    <scope>NUCLEOTIDE SEQUENCE</scope>
    <source>
        <strain evidence="2">PFS-1207/04</strain>
        <tissue evidence="2">Leaf</tissue>
    </source>
</reference>
<reference evidence="1" key="1">
    <citation type="submission" date="2019-12" db="EMBL/GenBank/DDBJ databases">
        <title>Genome sequencing and annotation of Brassica cretica.</title>
        <authorList>
            <person name="Studholme D.J."/>
            <person name="Sarris P.F."/>
        </authorList>
    </citation>
    <scope>NUCLEOTIDE SEQUENCE</scope>
    <source>
        <strain evidence="1">PFS-102/07</strain>
        <tissue evidence="1">Leaf</tissue>
    </source>
</reference>